<dbReference type="AlphaFoldDB" id="A0A558HWP4"/>
<reference evidence="1 2" key="1">
    <citation type="submission" date="2019-07" db="EMBL/GenBank/DDBJ databases">
        <title>Diversity of Bacteria from Kongsfjorden, Arctic.</title>
        <authorList>
            <person name="Yu Y."/>
        </authorList>
    </citation>
    <scope>NUCLEOTIDE SEQUENCE [LARGE SCALE GENOMIC DNA]</scope>
    <source>
        <strain evidence="1 2">SM1923</strain>
    </source>
</reference>
<name>A0A558HWP4_9GAMM</name>
<dbReference type="EMBL" id="VNFH01000001">
    <property type="protein sequence ID" value="TVU73534.1"/>
    <property type="molecule type" value="Genomic_DNA"/>
</dbReference>
<protein>
    <submittedName>
        <fullName evidence="1">Uncharacterized protein</fullName>
    </submittedName>
</protein>
<organism evidence="1 2">
    <name type="scientific">Cobetia crustatorum</name>
    <dbReference type="NCBI Taxonomy" id="553385"/>
    <lineage>
        <taxon>Bacteria</taxon>
        <taxon>Pseudomonadati</taxon>
        <taxon>Pseudomonadota</taxon>
        <taxon>Gammaproteobacteria</taxon>
        <taxon>Oceanospirillales</taxon>
        <taxon>Halomonadaceae</taxon>
        <taxon>Cobetia</taxon>
    </lineage>
</organism>
<keyword evidence="2" id="KW-1185">Reference proteome</keyword>
<proteinExistence type="predicted"/>
<dbReference type="Proteomes" id="UP000319941">
    <property type="component" value="Unassembled WGS sequence"/>
</dbReference>
<evidence type="ECO:0000313" key="2">
    <source>
        <dbReference type="Proteomes" id="UP000319941"/>
    </source>
</evidence>
<dbReference type="RefSeq" id="WP_144726190.1">
    <property type="nucleotide sequence ID" value="NZ_CAWOWR010000001.1"/>
</dbReference>
<comment type="caution">
    <text evidence="1">The sequence shown here is derived from an EMBL/GenBank/DDBJ whole genome shotgun (WGS) entry which is preliminary data.</text>
</comment>
<evidence type="ECO:0000313" key="1">
    <source>
        <dbReference type="EMBL" id="TVU73534.1"/>
    </source>
</evidence>
<accession>A0A558HWP4</accession>
<gene>
    <name evidence="1" type="ORF">FQP86_00125</name>
</gene>
<sequence>MTLFLRSRVTVDGITATMAEHAERLGIGEGTLLSRMTRLGRHDPILLLEPVTKSRKPAKSQSLTEAVKTLRRRPAGLLATAKRLGDYASLKQASP</sequence>